<gene>
    <name evidence="1" type="ORF">CRV2_00018596</name>
</gene>
<dbReference type="Proteomes" id="UP000836387">
    <property type="component" value="Unassembled WGS sequence"/>
</dbReference>
<evidence type="ECO:0000313" key="2">
    <source>
        <dbReference type="Proteomes" id="UP000836387"/>
    </source>
</evidence>
<sequence length="271" mass="29570">MSPKIRVAIAGASGITGSSVMNALLATPEIFEVTALVRPSSLGKDVFVEYPQRGLVIKADELDGPAGVIAQVLAGIDVIISCMTLRQMEEEITLITAAYEAGVSRYVPSFFGPGCPPRGVMLAREMKEDMLDHVKRLYLPYTIIDVGWWYQLSLPPLPSGNVRAKEELSTTQIVGDGTNPWALVDNRDIGNEMWTQIDVYESWGGVTGESITRNLITNKEILQIISEGEAEMAHGDLESAAMLKLGMAQYKYLLGIRGDNTPEHAKSPVLF</sequence>
<keyword evidence="2" id="KW-1185">Reference proteome</keyword>
<evidence type="ECO:0000313" key="1">
    <source>
        <dbReference type="EMBL" id="CAG9951266.1"/>
    </source>
</evidence>
<name>A0ACA9UD53_BIOOC</name>
<accession>A0ACA9UD53</accession>
<dbReference type="EMBL" id="CADEHS020000267">
    <property type="protein sequence ID" value="CAG9951266.1"/>
    <property type="molecule type" value="Genomic_DNA"/>
</dbReference>
<reference evidence="1" key="2">
    <citation type="submission" date="2021-10" db="EMBL/GenBank/DDBJ databases">
        <authorList>
            <person name="Piombo E."/>
        </authorList>
    </citation>
    <scope>NUCLEOTIDE SEQUENCE</scope>
</reference>
<proteinExistence type="predicted"/>
<protein>
    <submittedName>
        <fullName evidence="1">Uncharacterized protein</fullName>
    </submittedName>
</protein>
<organism evidence="1 2">
    <name type="scientific">Clonostachys rosea f. rosea IK726</name>
    <dbReference type="NCBI Taxonomy" id="1349383"/>
    <lineage>
        <taxon>Eukaryota</taxon>
        <taxon>Fungi</taxon>
        <taxon>Dikarya</taxon>
        <taxon>Ascomycota</taxon>
        <taxon>Pezizomycotina</taxon>
        <taxon>Sordariomycetes</taxon>
        <taxon>Hypocreomycetidae</taxon>
        <taxon>Hypocreales</taxon>
        <taxon>Bionectriaceae</taxon>
        <taxon>Clonostachys</taxon>
    </lineage>
</organism>
<comment type="caution">
    <text evidence="1">The sequence shown here is derived from an EMBL/GenBank/DDBJ whole genome shotgun (WGS) entry which is preliminary data.</text>
</comment>
<reference evidence="1" key="1">
    <citation type="submission" date="2020-04" db="EMBL/GenBank/DDBJ databases">
        <authorList>
            <person name="Broberg M."/>
        </authorList>
    </citation>
    <scope>NUCLEOTIDE SEQUENCE</scope>
</reference>